<dbReference type="EMBL" id="CP022433">
    <property type="protein sequence ID" value="ASN23122.1"/>
    <property type="molecule type" value="Genomic_DNA"/>
</dbReference>
<reference evidence="1 2" key="1">
    <citation type="submission" date="2017-07" db="EMBL/GenBank/DDBJ databases">
        <title>Genome sequence of Streptomyces pluripotens MUSC 137T.</title>
        <authorList>
            <person name="Ser H.-L."/>
            <person name="Lee L.-H."/>
        </authorList>
    </citation>
    <scope>NUCLEOTIDE SEQUENCE [LARGE SCALE GENOMIC DNA]</scope>
    <source>
        <strain evidence="1 2">MUSC 137</strain>
    </source>
</reference>
<name>A0A221NT86_9ACTN</name>
<dbReference type="KEGG" id="splu:LK06_001675"/>
<organism evidence="1 2">
    <name type="scientific">Streptomyces pluripotens</name>
    <dbReference type="NCBI Taxonomy" id="1355015"/>
    <lineage>
        <taxon>Bacteria</taxon>
        <taxon>Bacillati</taxon>
        <taxon>Actinomycetota</taxon>
        <taxon>Actinomycetes</taxon>
        <taxon>Kitasatosporales</taxon>
        <taxon>Streptomycetaceae</taxon>
        <taxon>Streptomyces</taxon>
    </lineage>
</organism>
<dbReference type="STRING" id="1355015.LK06_001675"/>
<dbReference type="AlphaFoldDB" id="A0A221NT86"/>
<evidence type="ECO:0000313" key="2">
    <source>
        <dbReference type="Proteomes" id="UP000031501"/>
    </source>
</evidence>
<sequence>MKTLTPEHRDAPALVYTSGTRVTDAARAPGAPPGTVKSRAFYAPRTLRRTPRRTLRDHTADLQ</sequence>
<protein>
    <submittedName>
        <fullName evidence="1">Uncharacterized protein</fullName>
    </submittedName>
</protein>
<dbReference type="SUPFAM" id="SSF88659">
    <property type="entry name" value="Sigma3 and sigma4 domains of RNA polymerase sigma factors"/>
    <property type="match status" value="1"/>
</dbReference>
<dbReference type="Gene3D" id="1.10.10.10">
    <property type="entry name" value="Winged helix-like DNA-binding domain superfamily/Winged helix DNA-binding domain"/>
    <property type="match status" value="1"/>
</dbReference>
<dbReference type="InterPro" id="IPR013324">
    <property type="entry name" value="RNA_pol_sigma_r3/r4-like"/>
</dbReference>
<keyword evidence="2" id="KW-1185">Reference proteome</keyword>
<dbReference type="Proteomes" id="UP000031501">
    <property type="component" value="Chromosome"/>
</dbReference>
<gene>
    <name evidence="1" type="ORF">LK07_02755</name>
</gene>
<evidence type="ECO:0000313" key="1">
    <source>
        <dbReference type="EMBL" id="ASN23122.1"/>
    </source>
</evidence>
<dbReference type="InterPro" id="IPR036388">
    <property type="entry name" value="WH-like_DNA-bd_sf"/>
</dbReference>
<proteinExistence type="predicted"/>
<accession>A0A221NT86</accession>